<gene>
    <name evidence="2" type="ORF">ABV298_00800</name>
</gene>
<protein>
    <recommendedName>
        <fullName evidence="1">DUF5977 domain-containing protein</fullName>
    </recommendedName>
</protein>
<accession>A0AAU8FMI0</accession>
<reference evidence="2" key="1">
    <citation type="submission" date="2024-06" db="EMBL/GenBank/DDBJ databases">
        <title>Sequencing and assembly of the genome of Dyadobacter sp. strain 676, a symbiont of Cyamopsis tetragonoloba.</title>
        <authorList>
            <person name="Guro P."/>
            <person name="Sazanova A."/>
            <person name="Kuznetsova I."/>
            <person name="Belimov A."/>
            <person name="Safronova V."/>
        </authorList>
    </citation>
    <scope>NUCLEOTIDE SEQUENCE</scope>
    <source>
        <strain evidence="2">676</strain>
    </source>
</reference>
<feature type="domain" description="DUF5977" evidence="1">
    <location>
        <begin position="491"/>
        <end position="546"/>
    </location>
</feature>
<dbReference type="EMBL" id="CP159289">
    <property type="protein sequence ID" value="XCH25001.1"/>
    <property type="molecule type" value="Genomic_DNA"/>
</dbReference>
<sequence>MNIDLLKEGLTWSDADLVRNEIEHIIPAMDPELYPDRAGMRYYLDLKMPEFPLSPVFETMLTLEGREKPPTSIGGAQVYEGCSFRLEEILAGQLTITLPERGMVGLTAIATLTAPYQIGEKIEPGLLDRTLPTRYAIRAGLAQRDFVGYQHSFFSRFQSEKRRFLTWQLDDKQVSPRQPEFLYFLLNMSPFSEVVSLRVRATVKTGEQSIFTVSTIEGVRPYQVICAAVGATALGLGDDVTNYEIWLSDGQNRRLTEIRAYKIDRRKHKFERFVLFSNSLGGFDTLRVLGKASQETDVTKATTRKERPAGRGLDFSELEVIGVTENSGIQFSTGLFERDIEYYSDYLRELMVAEVVLLDTDYGFEALNLITSNLKYQQDRPGLVEQVFQFQRTYSDKNYSRMPAAAPIPARATKWVGVSSRAVLNEVGKRTGKLTWERLQKVYADDGSKVIPYAVKVNIPGDPDYIQPWRELSIVPGSTPYPSKVITRAIDFKKAGCGDGFLGTAPVVTIPAGSFGGEMPGDADALAEAKFKTYNTQEYANQHGTCEINNVPVHVAIFHKIPMNTDLKVVATGKYGPVVDMRIDGSVMVVNTIGQDPPVPRQSDTTVVTGVKNLVFEVEYNNSPFQACKLKAVGKNKEITISAPGFYILEDVQINSADEPLTIEVVLA</sequence>
<evidence type="ECO:0000313" key="2">
    <source>
        <dbReference type="EMBL" id="XCH25001.1"/>
    </source>
</evidence>
<dbReference type="Pfam" id="PF19404">
    <property type="entry name" value="DUF5977"/>
    <property type="match status" value="1"/>
</dbReference>
<organism evidence="2">
    <name type="scientific">Dyadobacter sp. 676</name>
    <dbReference type="NCBI Taxonomy" id="3088362"/>
    <lineage>
        <taxon>Bacteria</taxon>
        <taxon>Pseudomonadati</taxon>
        <taxon>Bacteroidota</taxon>
        <taxon>Cytophagia</taxon>
        <taxon>Cytophagales</taxon>
        <taxon>Spirosomataceae</taxon>
        <taxon>Dyadobacter</taxon>
    </lineage>
</organism>
<dbReference type="RefSeq" id="WP_353720308.1">
    <property type="nucleotide sequence ID" value="NZ_CP159289.1"/>
</dbReference>
<name>A0AAU8FMI0_9BACT</name>
<dbReference type="AlphaFoldDB" id="A0AAU8FMI0"/>
<dbReference type="InterPro" id="IPR046020">
    <property type="entry name" value="DUF5977"/>
</dbReference>
<proteinExistence type="predicted"/>
<evidence type="ECO:0000259" key="1">
    <source>
        <dbReference type="Pfam" id="PF19404"/>
    </source>
</evidence>